<proteinExistence type="predicted"/>
<protein>
    <submittedName>
        <fullName evidence="1">Uncharacterized protein</fullName>
    </submittedName>
</protein>
<sequence>MTTSHALYPHRPPMIIELGLPTLMDRTPLLATYFVCNGWRVAHWRCGETFCGLCFLDFIKTVAERYGRLHETHDASAELRGSCGDYDVFSQIDYEPGAACVFPQVNYLHTIIRSLPSACFVLNTRPLDRWLKSVHAFPNSFRDRLLDSCPIYPRCELCGDHRPICQDPRLG</sequence>
<evidence type="ECO:0000313" key="1">
    <source>
        <dbReference type="EMBL" id="CAE0120260.1"/>
    </source>
</evidence>
<dbReference type="InterPro" id="IPR027417">
    <property type="entry name" value="P-loop_NTPase"/>
</dbReference>
<dbReference type="Gene3D" id="3.40.50.300">
    <property type="entry name" value="P-loop containing nucleotide triphosphate hydrolases"/>
    <property type="match status" value="1"/>
</dbReference>
<reference evidence="1" key="1">
    <citation type="submission" date="2021-01" db="EMBL/GenBank/DDBJ databases">
        <authorList>
            <person name="Corre E."/>
            <person name="Pelletier E."/>
            <person name="Niang G."/>
            <person name="Scheremetjew M."/>
            <person name="Finn R."/>
            <person name="Kale V."/>
            <person name="Holt S."/>
            <person name="Cochrane G."/>
            <person name="Meng A."/>
            <person name="Brown T."/>
            <person name="Cohen L."/>
        </authorList>
    </citation>
    <scope>NUCLEOTIDE SEQUENCE</scope>
    <source>
        <strain evidence="1">CCMP281</strain>
    </source>
</reference>
<organism evidence="1">
    <name type="scientific">Haptolina ericina</name>
    <dbReference type="NCBI Taxonomy" id="156174"/>
    <lineage>
        <taxon>Eukaryota</taxon>
        <taxon>Haptista</taxon>
        <taxon>Haptophyta</taxon>
        <taxon>Prymnesiophyceae</taxon>
        <taxon>Prymnesiales</taxon>
        <taxon>Prymnesiaceae</taxon>
        <taxon>Haptolina</taxon>
    </lineage>
</organism>
<accession>A0A7S3AZP1</accession>
<gene>
    <name evidence="1" type="ORF">HERI1096_LOCUS20961</name>
</gene>
<dbReference type="AlphaFoldDB" id="A0A7S3AZP1"/>
<dbReference type="EMBL" id="HBHX01037662">
    <property type="protein sequence ID" value="CAE0120260.1"/>
    <property type="molecule type" value="Transcribed_RNA"/>
</dbReference>
<name>A0A7S3AZP1_9EUKA</name>